<evidence type="ECO:0000256" key="1">
    <source>
        <dbReference type="SAM" id="MobiDB-lite"/>
    </source>
</evidence>
<feature type="region of interest" description="Disordered" evidence="1">
    <location>
        <begin position="119"/>
        <end position="178"/>
    </location>
</feature>
<sequence>MSLTGLTVVALLISFVLLYILPGRHCHINAAVHMWSSGAPPFLSILTMDLPDHQRRRPLPSRENLITFLFCCKRLGSPDVDRKYPGGTVESAVADLEALTAAGVDLPEGNLGVRQVLNPAYPERRATGSSEGDGRVVDKTQRERKKDATEGRRAAAEPSWRTDDVTEHLQATQKASWR</sequence>
<evidence type="ECO:0000313" key="3">
    <source>
        <dbReference type="Proteomes" id="UP001066276"/>
    </source>
</evidence>
<reference evidence="2" key="1">
    <citation type="journal article" date="2022" name="bioRxiv">
        <title>Sequencing and chromosome-scale assembly of the giantPleurodeles waltlgenome.</title>
        <authorList>
            <person name="Brown T."/>
            <person name="Elewa A."/>
            <person name="Iarovenko S."/>
            <person name="Subramanian E."/>
            <person name="Araus A.J."/>
            <person name="Petzold A."/>
            <person name="Susuki M."/>
            <person name="Suzuki K.-i.T."/>
            <person name="Hayashi T."/>
            <person name="Toyoda A."/>
            <person name="Oliveira C."/>
            <person name="Osipova E."/>
            <person name="Leigh N.D."/>
            <person name="Simon A."/>
            <person name="Yun M.H."/>
        </authorList>
    </citation>
    <scope>NUCLEOTIDE SEQUENCE</scope>
    <source>
        <strain evidence="2">20211129_DDA</strain>
        <tissue evidence="2">Liver</tissue>
    </source>
</reference>
<feature type="compositionally biased region" description="Polar residues" evidence="1">
    <location>
        <begin position="169"/>
        <end position="178"/>
    </location>
</feature>
<comment type="caution">
    <text evidence="2">The sequence shown here is derived from an EMBL/GenBank/DDBJ whole genome shotgun (WGS) entry which is preliminary data.</text>
</comment>
<feature type="compositionally biased region" description="Basic and acidic residues" evidence="1">
    <location>
        <begin position="122"/>
        <end position="167"/>
    </location>
</feature>
<name>A0AAV7KVG8_PLEWA</name>
<organism evidence="2 3">
    <name type="scientific">Pleurodeles waltl</name>
    <name type="common">Iberian ribbed newt</name>
    <dbReference type="NCBI Taxonomy" id="8319"/>
    <lineage>
        <taxon>Eukaryota</taxon>
        <taxon>Metazoa</taxon>
        <taxon>Chordata</taxon>
        <taxon>Craniata</taxon>
        <taxon>Vertebrata</taxon>
        <taxon>Euteleostomi</taxon>
        <taxon>Amphibia</taxon>
        <taxon>Batrachia</taxon>
        <taxon>Caudata</taxon>
        <taxon>Salamandroidea</taxon>
        <taxon>Salamandridae</taxon>
        <taxon>Pleurodelinae</taxon>
        <taxon>Pleurodeles</taxon>
    </lineage>
</organism>
<dbReference type="Proteomes" id="UP001066276">
    <property type="component" value="Chromosome 12"/>
</dbReference>
<dbReference type="AlphaFoldDB" id="A0AAV7KVG8"/>
<keyword evidence="3" id="KW-1185">Reference proteome</keyword>
<evidence type="ECO:0000313" key="2">
    <source>
        <dbReference type="EMBL" id="KAJ1083496.1"/>
    </source>
</evidence>
<protein>
    <submittedName>
        <fullName evidence="2">Uncharacterized protein</fullName>
    </submittedName>
</protein>
<gene>
    <name evidence="2" type="ORF">NDU88_003655</name>
</gene>
<proteinExistence type="predicted"/>
<dbReference type="EMBL" id="JANPWB010000016">
    <property type="protein sequence ID" value="KAJ1083496.1"/>
    <property type="molecule type" value="Genomic_DNA"/>
</dbReference>
<accession>A0AAV7KVG8</accession>